<evidence type="ECO:0000313" key="2">
    <source>
        <dbReference type="Proteomes" id="UP000809829"/>
    </source>
</evidence>
<gene>
    <name evidence="1" type="ORF">JOC83_001826</name>
</gene>
<organism evidence="1 2">
    <name type="scientific">Priestia iocasae</name>
    <dbReference type="NCBI Taxonomy" id="2291674"/>
    <lineage>
        <taxon>Bacteria</taxon>
        <taxon>Bacillati</taxon>
        <taxon>Bacillota</taxon>
        <taxon>Bacilli</taxon>
        <taxon>Bacillales</taxon>
        <taxon>Bacillaceae</taxon>
        <taxon>Priestia</taxon>
    </lineage>
</organism>
<comment type="caution">
    <text evidence="1">The sequence shown here is derived from an EMBL/GenBank/DDBJ whole genome shotgun (WGS) entry which is preliminary data.</text>
</comment>
<keyword evidence="2" id="KW-1185">Reference proteome</keyword>
<reference evidence="1 2" key="1">
    <citation type="submission" date="2021-01" db="EMBL/GenBank/DDBJ databases">
        <title>Genomic Encyclopedia of Type Strains, Phase IV (KMG-IV): sequencing the most valuable type-strain genomes for metagenomic binning, comparative biology and taxonomic classification.</title>
        <authorList>
            <person name="Goeker M."/>
        </authorList>
    </citation>
    <scope>NUCLEOTIDE SEQUENCE [LARGE SCALE GENOMIC DNA]</scope>
    <source>
        <strain evidence="1 2">DSM 104297</strain>
    </source>
</reference>
<evidence type="ECO:0000313" key="1">
    <source>
        <dbReference type="EMBL" id="MBM7702979.1"/>
    </source>
</evidence>
<accession>A0ABS2QWX3</accession>
<dbReference type="RefSeq" id="WP_205186404.1">
    <property type="nucleotide sequence ID" value="NZ_JAFBFC010000003.1"/>
</dbReference>
<proteinExistence type="predicted"/>
<name>A0ABS2QWX3_9BACI</name>
<sequence length="130" mass="15257">MKYEHKEFTLTLKEIIQQKEKQVQVLLEQMKNEHVARFEQLDLTLEAEFERVGIDPFQPGYSSSISIGISDLDNELIDLYTVYIWECDRSFLGLTILKNLPGSKVKGELLDESIEELEKELYEYIEDHLT</sequence>
<dbReference type="Proteomes" id="UP000809829">
    <property type="component" value="Unassembled WGS sequence"/>
</dbReference>
<dbReference type="EMBL" id="JAFBFC010000003">
    <property type="protein sequence ID" value="MBM7702979.1"/>
    <property type="molecule type" value="Genomic_DNA"/>
</dbReference>
<protein>
    <submittedName>
        <fullName evidence="1">Uncharacterized protein</fullName>
    </submittedName>
</protein>